<evidence type="ECO:0000256" key="4">
    <source>
        <dbReference type="ARBA" id="ARBA00022741"/>
    </source>
</evidence>
<sequence>MAESAVTFLLKKLSSLVEEELKSLGEVQAEIVFIRDELQSMSAFLRVADAIEDTDPELQTWVHQVRDLAYHTDNILDQFTVRFAPHHHRHGFFYESVYKIYYQIKSFKVRRQIVFEIKDIKTRVIDIAQRRQRYNYKFRTLEQGSTSNVANNGGCYDRRGDALLLEEAELVGIQKPKKQLIDWVLDGDYPLKVISVVGMGGLGKTTLIKKVYEDGEVKKHFQNHGWITVSQSFTIEELLKDLIQQLFDEVRQPLPQRLETMDNNKLKAVLKEFLQESSYLLVFDDIWSIDAWDAIKIALPNSNCGSRVLLTTRIGNVASTSCRESHGYIYEMKALSPKESWTLFCKKTFQEQDCPSHLIELSNSILRRCEGLPLAIVAVAGVLASKDQGRVDEWELVNRNLGAEVEGSDMKKILLLSYNDLPYYLKSCLLYLSIFPKDHLIEWMSSIRLWIAEGFVEVQEGKTLEEVAEGYLYELLNRNLIQVAKIKYDRIKCCRIHDLLREIILSKSKDQNFLTIAREGRVRCPEKVRRLSIHNTLLEIPQGKCFSQLRSLLLFGVDDPMSESSMHLLFNDGLSLLKVLDFRNISLERFPGDVVKLFHLRYLSLRGTKVKVLPNSIGLLWNLETLDLKNTYVKELPVEILRLQKLRHLLLYRNEIGHIYLPFHHKHGFEAPSKIGGLQSLQKLCFLEANHVNGSAIVKEIGRLTQLRRLGILKLRKEDGVGLCSSIEKLSNLRSLDVSSIEQDEILDLQSLSPAPQFLQRLYLKGRLEKLPQWITSLHGLGNVCLWWSKLRDDPLKCLQDLPNLVILSLVNEAFEAEGLCFKAGKFQRLKLLVLGRLKGLRWLTMEEGTMSRLEDLFIWNCELLEELPYGIKHLSKLKLLELTNMSDRLISMLNRDIQGGDYCKIEHIPYVRIGDSKDGHWKGESIGQIPVSHELGLVSLVATMGSLEFRGSGEVIPSQVSKLERNAQKVFPNSIGKLRNLEMLDLKHTFVTELPVEILRLQQLRYLLSTVVKEIAKLTHLTRLHCERNKLRNDPLQSLQDLPNLVHFTLFQDAYEREGLCFKAEKKSSLAGGGRRSNNSLPLLPPQRQSPPSGIHLRRARVLYKSVRRETQNQGRRVQDELESMRAFLRVADAIEDTDPEIQA</sequence>
<evidence type="ECO:0000259" key="11">
    <source>
        <dbReference type="Pfam" id="PF23598"/>
    </source>
</evidence>
<proteinExistence type="inferred from homology"/>
<keyword evidence="2" id="KW-0433">Leucine-rich repeat</keyword>
<dbReference type="Pfam" id="PF18052">
    <property type="entry name" value="Rx_N"/>
    <property type="match status" value="1"/>
</dbReference>
<dbReference type="InterPro" id="IPR038005">
    <property type="entry name" value="RX-like_CC"/>
</dbReference>
<dbReference type="PRINTS" id="PR00364">
    <property type="entry name" value="DISEASERSIST"/>
</dbReference>
<dbReference type="Gene3D" id="1.20.5.4130">
    <property type="match status" value="1"/>
</dbReference>
<dbReference type="SUPFAM" id="SSF52540">
    <property type="entry name" value="P-loop containing nucleoside triphosphate hydrolases"/>
    <property type="match status" value="1"/>
</dbReference>
<feature type="region of interest" description="Disordered" evidence="7">
    <location>
        <begin position="1070"/>
        <end position="1096"/>
    </location>
</feature>
<dbReference type="SUPFAM" id="SSF52058">
    <property type="entry name" value="L domain-like"/>
    <property type="match status" value="1"/>
</dbReference>
<dbReference type="InterPro" id="IPR036388">
    <property type="entry name" value="WH-like_DNA-bd_sf"/>
</dbReference>
<dbReference type="SUPFAM" id="SSF52047">
    <property type="entry name" value="RNI-like"/>
    <property type="match status" value="1"/>
</dbReference>
<dbReference type="Gene3D" id="1.10.8.430">
    <property type="entry name" value="Helical domain of apoptotic protease-activating factors"/>
    <property type="match status" value="1"/>
</dbReference>
<keyword evidence="3" id="KW-0677">Repeat</keyword>
<dbReference type="GO" id="GO:0005524">
    <property type="term" value="F:ATP binding"/>
    <property type="evidence" value="ECO:0007669"/>
    <property type="project" value="UniProtKB-KW"/>
</dbReference>
<dbReference type="FunFam" id="3.40.50.300:FF:001091">
    <property type="entry name" value="Probable disease resistance protein At1g61300"/>
    <property type="match status" value="1"/>
</dbReference>
<dbReference type="InterPro" id="IPR044974">
    <property type="entry name" value="Disease_R_plants"/>
</dbReference>
<keyword evidence="13" id="KW-1185">Reference proteome</keyword>
<feature type="domain" description="Disease resistance N-terminal" evidence="9">
    <location>
        <begin position="5"/>
        <end position="91"/>
    </location>
</feature>
<dbReference type="InterPro" id="IPR055414">
    <property type="entry name" value="LRR_R13L4/SHOC2-like"/>
</dbReference>
<dbReference type="GO" id="GO:0051607">
    <property type="term" value="P:defense response to virus"/>
    <property type="evidence" value="ECO:0007669"/>
    <property type="project" value="UniProtKB-ARBA"/>
</dbReference>
<dbReference type="InterPro" id="IPR032675">
    <property type="entry name" value="LRR_dom_sf"/>
</dbReference>
<feature type="domain" description="Disease resistance protein winged helix" evidence="10">
    <location>
        <begin position="434"/>
        <end position="504"/>
    </location>
</feature>
<feature type="domain" description="Disease resistance R13L4/SHOC-2-like LRR" evidence="11">
    <location>
        <begin position="549"/>
        <end position="882"/>
    </location>
</feature>
<reference evidence="12 13" key="1">
    <citation type="journal article" date="2018" name="Proc. Natl. Acad. Sci. U.S.A.">
        <title>Draft genome sequence of Camellia sinensis var. sinensis provides insights into the evolution of the tea genome and tea quality.</title>
        <authorList>
            <person name="Wei C."/>
            <person name="Yang H."/>
            <person name="Wang S."/>
            <person name="Zhao J."/>
            <person name="Liu C."/>
            <person name="Gao L."/>
            <person name="Xia E."/>
            <person name="Lu Y."/>
            <person name="Tai Y."/>
            <person name="She G."/>
            <person name="Sun J."/>
            <person name="Cao H."/>
            <person name="Tong W."/>
            <person name="Gao Q."/>
            <person name="Li Y."/>
            <person name="Deng W."/>
            <person name="Jiang X."/>
            <person name="Wang W."/>
            <person name="Chen Q."/>
            <person name="Zhang S."/>
            <person name="Li H."/>
            <person name="Wu J."/>
            <person name="Wang P."/>
            <person name="Li P."/>
            <person name="Shi C."/>
            <person name="Zheng F."/>
            <person name="Jian J."/>
            <person name="Huang B."/>
            <person name="Shan D."/>
            <person name="Shi M."/>
            <person name="Fang C."/>
            <person name="Yue Y."/>
            <person name="Li F."/>
            <person name="Li D."/>
            <person name="Wei S."/>
            <person name="Han B."/>
            <person name="Jiang C."/>
            <person name="Yin Y."/>
            <person name="Xia T."/>
            <person name="Zhang Z."/>
            <person name="Bennetzen J.L."/>
            <person name="Zhao S."/>
            <person name="Wan X."/>
        </authorList>
    </citation>
    <scope>NUCLEOTIDE SEQUENCE [LARGE SCALE GENOMIC DNA]</scope>
    <source>
        <strain evidence="13">cv. Shuchazao</strain>
        <tissue evidence="12">Leaf</tissue>
    </source>
</reference>
<dbReference type="InterPro" id="IPR002182">
    <property type="entry name" value="NB-ARC"/>
</dbReference>
<name>A0A4S4CVD2_CAMSN</name>
<dbReference type="InterPro" id="IPR058922">
    <property type="entry name" value="WHD_DRP"/>
</dbReference>
<evidence type="ECO:0000259" key="10">
    <source>
        <dbReference type="Pfam" id="PF23559"/>
    </source>
</evidence>
<keyword evidence="6" id="KW-0067">ATP-binding</keyword>
<dbReference type="GO" id="GO:0043531">
    <property type="term" value="F:ADP binding"/>
    <property type="evidence" value="ECO:0007669"/>
    <property type="project" value="InterPro"/>
</dbReference>
<dbReference type="Gene3D" id="3.40.50.300">
    <property type="entry name" value="P-loop containing nucleotide triphosphate hydrolases"/>
    <property type="match status" value="1"/>
</dbReference>
<protein>
    <recommendedName>
        <fullName evidence="14">Disease resistance protein RPM1-like</fullName>
    </recommendedName>
</protein>
<dbReference type="PANTHER" id="PTHR23155:SF1205">
    <property type="entry name" value="DISEASE RESISTANCE PROTEIN RPM1"/>
    <property type="match status" value="1"/>
</dbReference>
<dbReference type="InterPro" id="IPR041118">
    <property type="entry name" value="Rx_N"/>
</dbReference>
<accession>A0A4S4CVD2</accession>
<dbReference type="EMBL" id="SDRB02013831">
    <property type="protein sequence ID" value="THF93894.1"/>
    <property type="molecule type" value="Genomic_DNA"/>
</dbReference>
<keyword evidence="5" id="KW-0611">Plant defense</keyword>
<gene>
    <name evidence="12" type="ORF">TEA_026718</name>
</gene>
<evidence type="ECO:0000256" key="1">
    <source>
        <dbReference type="ARBA" id="ARBA00008894"/>
    </source>
</evidence>
<keyword evidence="4" id="KW-0547">Nucleotide-binding</keyword>
<evidence type="ECO:0000256" key="3">
    <source>
        <dbReference type="ARBA" id="ARBA00022737"/>
    </source>
</evidence>
<evidence type="ECO:0000256" key="7">
    <source>
        <dbReference type="SAM" id="MobiDB-lite"/>
    </source>
</evidence>
<dbReference type="Gene3D" id="3.80.10.10">
    <property type="entry name" value="Ribonuclease Inhibitor"/>
    <property type="match status" value="2"/>
</dbReference>
<dbReference type="Pfam" id="PF23598">
    <property type="entry name" value="LRR_14"/>
    <property type="match status" value="1"/>
</dbReference>
<dbReference type="GO" id="GO:0098542">
    <property type="term" value="P:defense response to other organism"/>
    <property type="evidence" value="ECO:0007669"/>
    <property type="project" value="TreeGrafter"/>
</dbReference>
<dbReference type="InterPro" id="IPR027417">
    <property type="entry name" value="P-loop_NTPase"/>
</dbReference>
<comment type="caution">
    <text evidence="12">The sequence shown here is derived from an EMBL/GenBank/DDBJ whole genome shotgun (WGS) entry which is preliminary data.</text>
</comment>
<dbReference type="CDD" id="cd14798">
    <property type="entry name" value="RX-CC_like"/>
    <property type="match status" value="1"/>
</dbReference>
<evidence type="ECO:0000256" key="6">
    <source>
        <dbReference type="ARBA" id="ARBA00022840"/>
    </source>
</evidence>
<dbReference type="InterPro" id="IPR042197">
    <property type="entry name" value="Apaf_helical"/>
</dbReference>
<dbReference type="FunFam" id="1.10.10.10:FF:000322">
    <property type="entry name" value="Probable disease resistance protein At1g63360"/>
    <property type="match status" value="1"/>
</dbReference>
<dbReference type="Pfam" id="PF23559">
    <property type="entry name" value="WHD_DRP"/>
    <property type="match status" value="1"/>
</dbReference>
<evidence type="ECO:0000256" key="2">
    <source>
        <dbReference type="ARBA" id="ARBA00022614"/>
    </source>
</evidence>
<dbReference type="Pfam" id="PF00931">
    <property type="entry name" value="NB-ARC"/>
    <property type="match status" value="1"/>
</dbReference>
<feature type="domain" description="NB-ARC" evidence="8">
    <location>
        <begin position="174"/>
        <end position="353"/>
    </location>
</feature>
<evidence type="ECO:0000313" key="13">
    <source>
        <dbReference type="Proteomes" id="UP000306102"/>
    </source>
</evidence>
<evidence type="ECO:0000256" key="5">
    <source>
        <dbReference type="ARBA" id="ARBA00022821"/>
    </source>
</evidence>
<organism evidence="12 13">
    <name type="scientific">Camellia sinensis var. sinensis</name>
    <name type="common">China tea</name>
    <dbReference type="NCBI Taxonomy" id="542762"/>
    <lineage>
        <taxon>Eukaryota</taxon>
        <taxon>Viridiplantae</taxon>
        <taxon>Streptophyta</taxon>
        <taxon>Embryophyta</taxon>
        <taxon>Tracheophyta</taxon>
        <taxon>Spermatophyta</taxon>
        <taxon>Magnoliopsida</taxon>
        <taxon>eudicotyledons</taxon>
        <taxon>Gunneridae</taxon>
        <taxon>Pentapetalae</taxon>
        <taxon>asterids</taxon>
        <taxon>Ericales</taxon>
        <taxon>Theaceae</taxon>
        <taxon>Camellia</taxon>
    </lineage>
</organism>
<comment type="similarity">
    <text evidence="1">Belongs to the disease resistance NB-LRR family.</text>
</comment>
<evidence type="ECO:0008006" key="14">
    <source>
        <dbReference type="Google" id="ProtNLM"/>
    </source>
</evidence>
<dbReference type="AlphaFoldDB" id="A0A4S4CVD2"/>
<evidence type="ECO:0000313" key="12">
    <source>
        <dbReference type="EMBL" id="THF93894.1"/>
    </source>
</evidence>
<evidence type="ECO:0000259" key="9">
    <source>
        <dbReference type="Pfam" id="PF18052"/>
    </source>
</evidence>
<dbReference type="PANTHER" id="PTHR23155">
    <property type="entry name" value="DISEASE RESISTANCE PROTEIN RP"/>
    <property type="match status" value="1"/>
</dbReference>
<dbReference type="Proteomes" id="UP000306102">
    <property type="component" value="Unassembled WGS sequence"/>
</dbReference>
<evidence type="ECO:0000259" key="8">
    <source>
        <dbReference type="Pfam" id="PF00931"/>
    </source>
</evidence>
<dbReference type="Gene3D" id="1.10.10.10">
    <property type="entry name" value="Winged helix-like DNA-binding domain superfamily/Winged helix DNA-binding domain"/>
    <property type="match status" value="1"/>
</dbReference>